<keyword evidence="2" id="KW-0472">Membrane</keyword>
<reference evidence="4 5" key="3">
    <citation type="journal article" date="2017" name="G3 (Bethesda)">
        <title>Comparative analysis highlights variable genome content of wheat rusts and divergence of the mating loci.</title>
        <authorList>
            <person name="Cuomo C.A."/>
            <person name="Bakkeren G."/>
            <person name="Khalil H.B."/>
            <person name="Panwar V."/>
            <person name="Joly D."/>
            <person name="Linning R."/>
            <person name="Sakthikumar S."/>
            <person name="Song X."/>
            <person name="Adiconis X."/>
            <person name="Fan L."/>
            <person name="Goldberg J.M."/>
            <person name="Levin J.Z."/>
            <person name="Young S."/>
            <person name="Zeng Q."/>
            <person name="Anikster Y."/>
            <person name="Bruce M."/>
            <person name="Wang M."/>
            <person name="Yin C."/>
            <person name="McCallum B."/>
            <person name="Szabo L.J."/>
            <person name="Hulbert S."/>
            <person name="Chen X."/>
            <person name="Fellers J.P."/>
        </authorList>
    </citation>
    <scope>NUCLEOTIDE SEQUENCE</scope>
    <source>
        <strain evidence="5">Isolate 1-1 / race 1 (BBBD)</strain>
        <strain evidence="4">isolate 1-1 / race 1 (BBBD)</strain>
    </source>
</reference>
<dbReference type="PANTHER" id="PTHR33979">
    <property type="entry name" value="OS02G0221600 PROTEIN"/>
    <property type="match status" value="1"/>
</dbReference>
<feature type="transmembrane region" description="Helical" evidence="2">
    <location>
        <begin position="441"/>
        <end position="463"/>
    </location>
</feature>
<reference evidence="4" key="4">
    <citation type="submission" date="2025-05" db="UniProtKB">
        <authorList>
            <consortium name="EnsemblFungi"/>
        </authorList>
    </citation>
    <scope>IDENTIFICATION</scope>
    <source>
        <strain evidence="4">isolate 1-1 / race 1 (BBBD)</strain>
    </source>
</reference>
<evidence type="ECO:0000313" key="4">
    <source>
        <dbReference type="EnsemblFungi" id="PTTG_00062-t43_1-p1"/>
    </source>
</evidence>
<evidence type="ECO:0008006" key="6">
    <source>
        <dbReference type="Google" id="ProtNLM"/>
    </source>
</evidence>
<feature type="transmembrane region" description="Helical" evidence="2">
    <location>
        <begin position="248"/>
        <end position="267"/>
    </location>
</feature>
<organism evidence="3">
    <name type="scientific">Puccinia triticina (isolate 1-1 / race 1 (BBBD))</name>
    <name type="common">Brown leaf rust fungus</name>
    <dbReference type="NCBI Taxonomy" id="630390"/>
    <lineage>
        <taxon>Eukaryota</taxon>
        <taxon>Fungi</taxon>
        <taxon>Dikarya</taxon>
        <taxon>Basidiomycota</taxon>
        <taxon>Pucciniomycotina</taxon>
        <taxon>Pucciniomycetes</taxon>
        <taxon>Pucciniales</taxon>
        <taxon>Pucciniaceae</taxon>
        <taxon>Puccinia</taxon>
    </lineage>
</organism>
<dbReference type="EMBL" id="ADAS02000016">
    <property type="protein sequence ID" value="OAV96957.1"/>
    <property type="molecule type" value="Genomic_DNA"/>
</dbReference>
<keyword evidence="2" id="KW-0812">Transmembrane</keyword>
<dbReference type="OrthoDB" id="40823at2759"/>
<reference evidence="3" key="1">
    <citation type="submission" date="2009-11" db="EMBL/GenBank/DDBJ databases">
        <authorList>
            <consortium name="The Broad Institute Genome Sequencing Platform"/>
            <person name="Ward D."/>
            <person name="Feldgarden M."/>
            <person name="Earl A."/>
            <person name="Young S.K."/>
            <person name="Zeng Q."/>
            <person name="Koehrsen M."/>
            <person name="Alvarado L."/>
            <person name="Berlin A."/>
            <person name="Bochicchio J."/>
            <person name="Borenstein D."/>
            <person name="Chapman S.B."/>
            <person name="Chen Z."/>
            <person name="Engels R."/>
            <person name="Freedman E."/>
            <person name="Gellesch M."/>
            <person name="Goldberg J."/>
            <person name="Griggs A."/>
            <person name="Gujja S."/>
            <person name="Heilman E."/>
            <person name="Heiman D."/>
            <person name="Hepburn T."/>
            <person name="Howarth C."/>
            <person name="Jen D."/>
            <person name="Larson L."/>
            <person name="Lewis B."/>
            <person name="Mehta T."/>
            <person name="Park D."/>
            <person name="Pearson M."/>
            <person name="Roberts A."/>
            <person name="Saif S."/>
            <person name="Shea T."/>
            <person name="Shenoy N."/>
            <person name="Sisk P."/>
            <person name="Stolte C."/>
            <person name="Sykes S."/>
            <person name="Thomson T."/>
            <person name="Walk T."/>
            <person name="White J."/>
            <person name="Yandava C."/>
            <person name="Izard J."/>
            <person name="Baranova O.V."/>
            <person name="Blanton J.M."/>
            <person name="Tanner A.C."/>
            <person name="Dewhirst F.E."/>
            <person name="Haas B."/>
            <person name="Nusbaum C."/>
            <person name="Birren B."/>
        </authorList>
    </citation>
    <scope>NUCLEOTIDE SEQUENCE [LARGE SCALE GENOMIC DNA]</scope>
    <source>
        <strain evidence="3">1-1 BBBD Race 1</strain>
    </source>
</reference>
<keyword evidence="2" id="KW-1133">Transmembrane helix</keyword>
<evidence type="ECO:0000256" key="2">
    <source>
        <dbReference type="SAM" id="Phobius"/>
    </source>
</evidence>
<feature type="region of interest" description="Disordered" evidence="1">
    <location>
        <begin position="59"/>
        <end position="94"/>
    </location>
</feature>
<name>A0A180GVV3_PUCT1</name>
<dbReference type="Pfam" id="PF13398">
    <property type="entry name" value="Peptidase_M50B"/>
    <property type="match status" value="1"/>
</dbReference>
<protein>
    <recommendedName>
        <fullName evidence="6">Peptidase M50B-like-domain-containing protein</fullName>
    </recommendedName>
</protein>
<gene>
    <name evidence="3" type="ORF">PTTG_00062</name>
</gene>
<feature type="transmembrane region" description="Helical" evidence="2">
    <location>
        <begin position="20"/>
        <end position="39"/>
    </location>
</feature>
<reference evidence="3" key="2">
    <citation type="submission" date="2016-05" db="EMBL/GenBank/DDBJ databases">
        <title>Comparative analysis highlights variable genome content of wheat rusts and divergence of the mating loci.</title>
        <authorList>
            <person name="Cuomo C.A."/>
            <person name="Bakkeren G."/>
            <person name="Szabo L."/>
            <person name="Khalil H."/>
            <person name="Joly D."/>
            <person name="Goldberg J."/>
            <person name="Young S."/>
            <person name="Zeng Q."/>
            <person name="Fellers J."/>
        </authorList>
    </citation>
    <scope>NUCLEOTIDE SEQUENCE [LARGE SCALE GENOMIC DNA]</scope>
    <source>
        <strain evidence="3">1-1 BBBD Race 1</strain>
    </source>
</reference>
<feature type="compositionally biased region" description="Basic residues" evidence="1">
    <location>
        <begin position="64"/>
        <end position="83"/>
    </location>
</feature>
<feature type="transmembrane region" description="Helical" evidence="2">
    <location>
        <begin position="320"/>
        <end position="345"/>
    </location>
</feature>
<feature type="transmembrane region" description="Helical" evidence="2">
    <location>
        <begin position="351"/>
        <end position="384"/>
    </location>
</feature>
<evidence type="ECO:0000313" key="5">
    <source>
        <dbReference type="Proteomes" id="UP000005240"/>
    </source>
</evidence>
<accession>A0A180GVV3</accession>
<dbReference type="AlphaFoldDB" id="A0A180GVV3"/>
<dbReference type="VEuPathDB" id="FungiDB:PTTG_00062"/>
<dbReference type="PANTHER" id="PTHR33979:SF2">
    <property type="entry name" value="PEPTIDASE M50B-LIKE-DOMAIN-CONTAINING PROTEIN"/>
    <property type="match status" value="1"/>
</dbReference>
<dbReference type="Proteomes" id="UP000005240">
    <property type="component" value="Unassembled WGS sequence"/>
</dbReference>
<keyword evidence="5" id="KW-1185">Reference proteome</keyword>
<evidence type="ECO:0000313" key="3">
    <source>
        <dbReference type="EMBL" id="OAV96957.1"/>
    </source>
</evidence>
<dbReference type="InterPro" id="IPR049500">
    <property type="entry name" value="Peptidase_M50B-like"/>
</dbReference>
<evidence type="ECO:0000256" key="1">
    <source>
        <dbReference type="SAM" id="MobiDB-lite"/>
    </source>
</evidence>
<sequence>MSLLTLEQQQRSNRRRRRKWTTASLLLQAILILAIPLNASSHRNILGTATLDALLPTKTQQPTAHRHDHPNNNNKHHPPHHPPHPIPSPGPRPLAQNQLVLQKRWSGYTTMTVFVNTVTVNLAAAPIVTVTVNPADANPSPGTVTVTVGAYTQTINQQMAPQPTSTQTVYLTGSPPPTTIRSTSYLTINSGGTPTTSTVYPAASGVPWFGGHGSADGLPADRPCYPGEENERVPGHLSPTSPTQTSTLFTIALYFVIILVCWNLFIIRHILFPFKLVVVAWHEFGHVVAASCSGCKLDSVTIDPNVGGATRMEANVYPTLSLPLGYISSCLFGGLLVFCGFNTLASKIASFFLMMSLIVAFWWATGLVARVMTLLFIGLLIGFWFIDHAGVLRYFILFVGVMSSWYIIYDVMDDFVFRKMNASCPVLFELRFPMIRAGQWALIWTVYSGLSFAAWIILAIVVWRQTPRGMYCQSQQFLPT</sequence>
<feature type="transmembrane region" description="Helical" evidence="2">
    <location>
        <begin position="391"/>
        <end position="409"/>
    </location>
</feature>
<proteinExistence type="predicted"/>
<dbReference type="EnsemblFungi" id="PTTG_00062-t43_1">
    <property type="protein sequence ID" value="PTTG_00062-t43_1-p1"/>
    <property type="gene ID" value="PTTG_00062"/>
</dbReference>